<evidence type="ECO:0000256" key="10">
    <source>
        <dbReference type="ARBA" id="ARBA00032008"/>
    </source>
</evidence>
<keyword evidence="17" id="KW-1185">Reference proteome</keyword>
<feature type="compositionally biased region" description="Polar residues" evidence="12">
    <location>
        <begin position="414"/>
        <end position="423"/>
    </location>
</feature>
<dbReference type="PANTHER" id="PTHR48249:SF3">
    <property type="entry name" value="MEDIATOR OF RNA POLYMERASE II TRANSCRIPTION SUBUNIT 13"/>
    <property type="match status" value="1"/>
</dbReference>
<feature type="compositionally biased region" description="Low complexity" evidence="12">
    <location>
        <begin position="858"/>
        <end position="867"/>
    </location>
</feature>
<feature type="domain" description="Mediator complex subunit Med13 N-terminal" evidence="14">
    <location>
        <begin position="1"/>
        <end position="313"/>
    </location>
</feature>
<evidence type="ECO:0000256" key="9">
    <source>
        <dbReference type="ARBA" id="ARBA00025661"/>
    </source>
</evidence>
<dbReference type="GO" id="GO:0016592">
    <property type="term" value="C:mediator complex"/>
    <property type="evidence" value="ECO:0007669"/>
    <property type="project" value="InterPro"/>
</dbReference>
<evidence type="ECO:0000313" key="16">
    <source>
        <dbReference type="EMBL" id="KAF2669985.1"/>
    </source>
</evidence>
<dbReference type="Pfam" id="PF11597">
    <property type="entry name" value="Med13_N"/>
    <property type="match status" value="1"/>
</dbReference>
<dbReference type="InterPro" id="IPR021643">
    <property type="entry name" value="Mediator_Med13_N"/>
</dbReference>
<feature type="region of interest" description="Disordered" evidence="12">
    <location>
        <begin position="660"/>
        <end position="719"/>
    </location>
</feature>
<keyword evidence="5 11" id="KW-0805">Transcription regulation</keyword>
<keyword evidence="7 11" id="KW-0804">Transcription</keyword>
<evidence type="ECO:0000256" key="7">
    <source>
        <dbReference type="ARBA" id="ARBA00023163"/>
    </source>
</evidence>
<comment type="subunit">
    <text evidence="11">Component of the SRB8-11 complex, which itself associates with the Mediator complex.</text>
</comment>
<feature type="region of interest" description="Disordered" evidence="12">
    <location>
        <begin position="1253"/>
        <end position="1300"/>
    </location>
</feature>
<gene>
    <name evidence="16" type="ORF">BT63DRAFT_227266</name>
</gene>
<dbReference type="Proteomes" id="UP000799302">
    <property type="component" value="Unassembled WGS sequence"/>
</dbReference>
<evidence type="ECO:0000256" key="2">
    <source>
        <dbReference type="ARBA" id="ARBA00009354"/>
    </source>
</evidence>
<proteinExistence type="inferred from homology"/>
<evidence type="ECO:0000256" key="12">
    <source>
        <dbReference type="SAM" id="MobiDB-lite"/>
    </source>
</evidence>
<dbReference type="GO" id="GO:0045944">
    <property type="term" value="P:positive regulation of transcription by RNA polymerase II"/>
    <property type="evidence" value="ECO:0007669"/>
    <property type="project" value="TreeGrafter"/>
</dbReference>
<sequence length="1464" mass="160018">MEFMRTCGTGIQVLAGWTTLSYHLYGLEDHKPDNKDVEGSPADELALLDRLMGIEHLVRKRNYIAQVDVDSRTVFVFWSATGQGDFAAKPPNLGQLPPEETRNVERIADGTFNAVDLASSNTLRRVATSTPSFAAGLQTLLRPSEIYARFLAALSSTIAYRIARHSLFLPLSDKLFVPRSNQSSAGLLGHALKPLKALQISINLSGSGLLAISTSPESTVAVYRPNGPKYPAHSLVLMAPIWRVAVCLDHADDSFSSPPVILWRQLVILWLERRGISIENGEHQQSWIGLRLTTVKLKANQDKVFFWPTSLCFGFNGPTEYPDHEFATTLLSELPGSDNLGRPKSDSFSPLEFAEVWAQDERDRASRIASKRQKKNEEAMAKTIQMASPIANRPLVYGEGLGLNGVYPTPPDGLSTQQGQSSAGADPVVYSTDRSISNLPRGVKDTAMEIDTIGHADDMHDDLFNDEMDEDMFAETDIGDGDFNFFDQADEFDDSPAPKLERTVLSNHDLNLDSAHAGAQDDTLSDRKHVLSEITLPHVGKITNEMSTTGNISTIALEVGPTTPDPLDPAEVLRRLFALGTMSERKSQVSSGFGPLKFNTVLTGNQEQYNKSGPFHVKMPTAVPQKRSSDERPEDLDSQLPAKLIKKARESGLVTTGLFPSGRVVGDDDGESDDGTDVISDLRSESTGGDAMSVAFETQSQQQLQGPESRTEEQPSESKQMLNFRAIVLQPSFSSTVGVSRYLTSSLQKAWSPWTLKTIPQKSHLKFDRNFITAAQIVAEQLIYTTLDRGLCFSSTPRPDDMLDQMQTSSMLSNFQRMVRKALGASQVCSLMKYTTLQDTPQEPPHGTKLPPRPVLPRTPTGTRGDTGLPGGPTKHAIPFLRIRRSDSLWDMLPPSITFWDILGLAPINGPKNISFYTIYPFSATLESITDRFMQELGQCYESSKLGAHAPGPPILDQPKSFIPWSLGAESSLADIEESLKKLCSVIGSKLALVDHESKPIPQSRQHINKNNVESFVIYVINPFEDIAALSAISSAFVALCNSYRLAKTPSFRTRKADVVLQIVPMSVMAKLGHYVLLDSDRLRNLAREVYDRCPVASSEDVGALPICSGSSIQLTESLPRKIAFELTGDPPSNIMHNPSQFYLGYARSESGNWVTAAFTDNAGRYQAVVSYCLTGSRTFLDIAKELWETCIDIMRHRKVNWRLCISRAHAMPPEELEAWASVAAPQQALPLIALLCSVDINPPIALIPSITLPSTPPPSGASRPYTQTPIGTPITQQVVSPDPGANTPTGTPSDNVAAEALNDPDSHLVDTTDETYSIIISHRLNLQTPGTQTFHQALSSAYLIHVPPSQPTVNPFNHQEVLDPSTAHCIAVHLLFANNSGKAPDNANAAVVLNSSSNVPKVASDNIMREILGPFRNLALLAKVRGLKDGKGGIIPWHILAALKGVEGLDAVYGMERWTPSGT</sequence>
<feature type="domain" description="MID" evidence="15">
    <location>
        <begin position="912"/>
        <end position="1095"/>
    </location>
</feature>
<accession>A0A6A6UCL3</accession>
<evidence type="ECO:0000313" key="17">
    <source>
        <dbReference type="Proteomes" id="UP000799302"/>
    </source>
</evidence>
<evidence type="ECO:0000256" key="11">
    <source>
        <dbReference type="RuleBase" id="RU364134"/>
    </source>
</evidence>
<keyword evidence="4 11" id="KW-0678">Repressor</keyword>
<evidence type="ECO:0000256" key="1">
    <source>
        <dbReference type="ARBA" id="ARBA00004123"/>
    </source>
</evidence>
<dbReference type="OrthoDB" id="103819at2759"/>
<evidence type="ECO:0000259" key="13">
    <source>
        <dbReference type="Pfam" id="PF06333"/>
    </source>
</evidence>
<dbReference type="GO" id="GO:0003713">
    <property type="term" value="F:transcription coactivator activity"/>
    <property type="evidence" value="ECO:0007669"/>
    <property type="project" value="TreeGrafter"/>
</dbReference>
<comment type="function">
    <text evidence="9 11">Component of the SRB8-11 complex. The SRB8-11 complex is a regulatory module of the Mediator complex which is itself involved in regulation of basal and activated RNA polymerase II-dependent transcription. The SRB8-11 complex may be involved in the transcriptional repression of a subset of genes regulated by Mediator. It may inhibit the association of the Mediator complex with RNA polymerase II to form the holoenzyme complex.</text>
</comment>
<dbReference type="Pfam" id="PF18296">
    <property type="entry name" value="MID_MedPIWI"/>
    <property type="match status" value="1"/>
</dbReference>
<feature type="region of interest" description="Disordered" evidence="12">
    <location>
        <begin position="609"/>
        <end position="637"/>
    </location>
</feature>
<dbReference type="InterPro" id="IPR009401">
    <property type="entry name" value="Med13_C"/>
</dbReference>
<protein>
    <recommendedName>
        <fullName evidence="3 11">Mediator of RNA polymerase II transcription subunit 13</fullName>
    </recommendedName>
    <alternativeName>
        <fullName evidence="10 11">Mediator complex subunit 13</fullName>
    </alternativeName>
</protein>
<feature type="domain" description="Mediator complex subunit Med13 C-terminal" evidence="13">
    <location>
        <begin position="1112"/>
        <end position="1443"/>
    </location>
</feature>
<comment type="similarity">
    <text evidence="2 11">Belongs to the Mediator complex subunit 13 family.</text>
</comment>
<evidence type="ECO:0000259" key="15">
    <source>
        <dbReference type="Pfam" id="PF18296"/>
    </source>
</evidence>
<keyword evidence="6 11" id="KW-0010">Activator</keyword>
<feature type="region of interest" description="Disordered" evidence="12">
    <location>
        <begin position="408"/>
        <end position="428"/>
    </location>
</feature>
<evidence type="ECO:0000256" key="6">
    <source>
        <dbReference type="ARBA" id="ARBA00023159"/>
    </source>
</evidence>
<feature type="compositionally biased region" description="Low complexity" evidence="12">
    <location>
        <begin position="1267"/>
        <end position="1278"/>
    </location>
</feature>
<evidence type="ECO:0000256" key="3">
    <source>
        <dbReference type="ARBA" id="ARBA00019618"/>
    </source>
</evidence>
<evidence type="ECO:0000256" key="4">
    <source>
        <dbReference type="ARBA" id="ARBA00022491"/>
    </source>
</evidence>
<feature type="region of interest" description="Disordered" evidence="12">
    <location>
        <begin position="838"/>
        <end position="874"/>
    </location>
</feature>
<dbReference type="InterPro" id="IPR051139">
    <property type="entry name" value="Mediator_complx_sub13"/>
</dbReference>
<evidence type="ECO:0000256" key="5">
    <source>
        <dbReference type="ARBA" id="ARBA00023015"/>
    </source>
</evidence>
<keyword evidence="8 11" id="KW-0539">Nucleus</keyword>
<feature type="compositionally biased region" description="Acidic residues" evidence="12">
    <location>
        <begin position="667"/>
        <end position="676"/>
    </location>
</feature>
<feature type="compositionally biased region" description="Polar residues" evidence="12">
    <location>
        <begin position="696"/>
        <end position="708"/>
    </location>
</feature>
<name>A0A6A6UCL3_9PEZI</name>
<evidence type="ECO:0000256" key="8">
    <source>
        <dbReference type="ARBA" id="ARBA00023242"/>
    </source>
</evidence>
<dbReference type="Pfam" id="PF06333">
    <property type="entry name" value="Med13_C"/>
    <property type="match status" value="1"/>
</dbReference>
<dbReference type="PANTHER" id="PTHR48249">
    <property type="entry name" value="MEDIATOR OF RNA POLYMERASE II TRANSCRIPTION SUBUNIT 13"/>
    <property type="match status" value="1"/>
</dbReference>
<comment type="subcellular location">
    <subcellularLocation>
        <location evidence="1 11">Nucleus</location>
    </subcellularLocation>
</comment>
<dbReference type="InterPro" id="IPR041285">
    <property type="entry name" value="MID_MedPIWI"/>
</dbReference>
<evidence type="ECO:0000259" key="14">
    <source>
        <dbReference type="Pfam" id="PF11597"/>
    </source>
</evidence>
<dbReference type="EMBL" id="MU004234">
    <property type="protein sequence ID" value="KAF2669985.1"/>
    <property type="molecule type" value="Genomic_DNA"/>
</dbReference>
<organism evidence="16 17">
    <name type="scientific">Microthyrium microscopicum</name>
    <dbReference type="NCBI Taxonomy" id="703497"/>
    <lineage>
        <taxon>Eukaryota</taxon>
        <taxon>Fungi</taxon>
        <taxon>Dikarya</taxon>
        <taxon>Ascomycota</taxon>
        <taxon>Pezizomycotina</taxon>
        <taxon>Dothideomycetes</taxon>
        <taxon>Dothideomycetes incertae sedis</taxon>
        <taxon>Microthyriales</taxon>
        <taxon>Microthyriaceae</taxon>
        <taxon>Microthyrium</taxon>
    </lineage>
</organism>
<reference evidence="16" key="1">
    <citation type="journal article" date="2020" name="Stud. Mycol.">
        <title>101 Dothideomycetes genomes: a test case for predicting lifestyles and emergence of pathogens.</title>
        <authorList>
            <person name="Haridas S."/>
            <person name="Albert R."/>
            <person name="Binder M."/>
            <person name="Bloem J."/>
            <person name="Labutti K."/>
            <person name="Salamov A."/>
            <person name="Andreopoulos B."/>
            <person name="Baker S."/>
            <person name="Barry K."/>
            <person name="Bills G."/>
            <person name="Bluhm B."/>
            <person name="Cannon C."/>
            <person name="Castanera R."/>
            <person name="Culley D."/>
            <person name="Daum C."/>
            <person name="Ezra D."/>
            <person name="Gonzalez J."/>
            <person name="Henrissat B."/>
            <person name="Kuo A."/>
            <person name="Liang C."/>
            <person name="Lipzen A."/>
            <person name="Lutzoni F."/>
            <person name="Magnuson J."/>
            <person name="Mondo S."/>
            <person name="Nolan M."/>
            <person name="Ohm R."/>
            <person name="Pangilinan J."/>
            <person name="Park H.-J."/>
            <person name="Ramirez L."/>
            <person name="Alfaro M."/>
            <person name="Sun H."/>
            <person name="Tritt A."/>
            <person name="Yoshinaga Y."/>
            <person name="Zwiers L.-H."/>
            <person name="Turgeon B."/>
            <person name="Goodwin S."/>
            <person name="Spatafora J."/>
            <person name="Crous P."/>
            <person name="Grigoriev I."/>
        </authorList>
    </citation>
    <scope>NUCLEOTIDE SEQUENCE</scope>
    <source>
        <strain evidence="16">CBS 115976</strain>
    </source>
</reference>